<protein>
    <submittedName>
        <fullName evidence="1">RNA polymerase II transcription factor B 52 kDa subunit</fullName>
    </submittedName>
</protein>
<name>A0ACC2U7G8_9FUNG</name>
<reference evidence="1" key="1">
    <citation type="submission" date="2022-04" db="EMBL/GenBank/DDBJ databases">
        <title>Genome of the entomopathogenic fungus Entomophthora muscae.</title>
        <authorList>
            <person name="Elya C."/>
            <person name="Lovett B.R."/>
            <person name="Lee E."/>
            <person name="Macias A.M."/>
            <person name="Hajek A.E."/>
            <person name="De Bivort B.L."/>
            <person name="Kasson M.T."/>
            <person name="De Fine Licht H.H."/>
            <person name="Stajich J.E."/>
        </authorList>
    </citation>
    <scope>NUCLEOTIDE SEQUENCE</scope>
    <source>
        <strain evidence="1">Berkeley</strain>
    </source>
</reference>
<dbReference type="Proteomes" id="UP001165960">
    <property type="component" value="Unassembled WGS sequence"/>
</dbReference>
<comment type="caution">
    <text evidence="1">The sequence shown here is derived from an EMBL/GenBank/DDBJ whole genome shotgun (WGS) entry which is preliminary data.</text>
</comment>
<dbReference type="EMBL" id="QTSX02001423">
    <property type="protein sequence ID" value="KAJ9082803.1"/>
    <property type="molecule type" value="Genomic_DNA"/>
</dbReference>
<sequence length="512" mass="57612">MSAPTPSKSEGASRKRKEMSSDGELASNLKDYLKMQSGSTFKKLFKSPATCLALHRMLPPLARHLIMSNLFASEPIPVEKFFSGVQNGSIGKVKGALRKALRLHIFSTVKDLSHKEGSNSGTSLLLKMSSTFRTHLQHALCGSGSSTSFGEQFSTPDKHKMSIERLDLFAEKRWELILHYMVGTISEKVPSDKARRLLLRAGLMAKSIHGDKMKITNRGFQFLLKDKASQIWFFLLQYLAVVVEQDKDQVEVLNFFFLLGSMELGCDYSVDSLTPTQRELIKDLQDYGIVYQRKPGSRRFYPTRLATTLLSGDRPSFDTAKETASREADQNADENAKDASGDDNAGIIVETNYRVYAYTKSPLQIAILNLFISLKARFANMIEGYLDRESIRRALSHGITAEQIIKYLEAHAHPQMRKHSPIIPITVVDQIRLWEMEKDRVRSAPGHLWRDFARQQDFDAIYKFARTNKALLWSSPAKRLMVMSPAGHKLVSAYAQRLQRGGSSATARPDAA</sequence>
<accession>A0ACC2U7G8</accession>
<evidence type="ECO:0000313" key="1">
    <source>
        <dbReference type="EMBL" id="KAJ9082803.1"/>
    </source>
</evidence>
<evidence type="ECO:0000313" key="2">
    <source>
        <dbReference type="Proteomes" id="UP001165960"/>
    </source>
</evidence>
<organism evidence="1 2">
    <name type="scientific">Entomophthora muscae</name>
    <dbReference type="NCBI Taxonomy" id="34485"/>
    <lineage>
        <taxon>Eukaryota</taxon>
        <taxon>Fungi</taxon>
        <taxon>Fungi incertae sedis</taxon>
        <taxon>Zoopagomycota</taxon>
        <taxon>Entomophthoromycotina</taxon>
        <taxon>Entomophthoromycetes</taxon>
        <taxon>Entomophthorales</taxon>
        <taxon>Entomophthoraceae</taxon>
        <taxon>Entomophthora</taxon>
    </lineage>
</organism>
<keyword evidence="2" id="KW-1185">Reference proteome</keyword>
<proteinExistence type="predicted"/>
<gene>
    <name evidence="1" type="primary">TFB2_1</name>
    <name evidence="1" type="ORF">DSO57_1001332</name>
</gene>